<evidence type="ECO:0000256" key="1">
    <source>
        <dbReference type="SAM" id="Phobius"/>
    </source>
</evidence>
<dbReference type="InterPro" id="IPR021741">
    <property type="entry name" value="DUF3311"/>
</dbReference>
<evidence type="ECO:0000313" key="2">
    <source>
        <dbReference type="EMBL" id="NEC88901.1"/>
    </source>
</evidence>
<organism evidence="2">
    <name type="scientific">Streptomyces sp. SID12501</name>
    <dbReference type="NCBI Taxonomy" id="2706042"/>
    <lineage>
        <taxon>Bacteria</taxon>
        <taxon>Bacillati</taxon>
        <taxon>Actinomycetota</taxon>
        <taxon>Actinomycetes</taxon>
        <taxon>Kitasatosporales</taxon>
        <taxon>Streptomycetaceae</taxon>
        <taxon>Streptomyces</taxon>
    </lineage>
</organism>
<gene>
    <name evidence="2" type="ORF">G3I71_24495</name>
</gene>
<reference evidence="2" key="1">
    <citation type="submission" date="2020-01" db="EMBL/GenBank/DDBJ databases">
        <title>Insect and environment-associated Actinomycetes.</title>
        <authorList>
            <person name="Currrie C."/>
            <person name="Chevrette M."/>
            <person name="Carlson C."/>
            <person name="Stubbendieck R."/>
            <person name="Wendt-Pienkowski E."/>
        </authorList>
    </citation>
    <scope>NUCLEOTIDE SEQUENCE</scope>
    <source>
        <strain evidence="2">SID12501</strain>
    </source>
</reference>
<keyword evidence="1" id="KW-1133">Transmembrane helix</keyword>
<dbReference type="EMBL" id="JAAGLU010000020">
    <property type="protein sequence ID" value="NEC88901.1"/>
    <property type="molecule type" value="Genomic_DNA"/>
</dbReference>
<name>A0A6B3BWW9_9ACTN</name>
<dbReference type="RefSeq" id="WP_164317265.1">
    <property type="nucleotide sequence ID" value="NZ_JAAGLU010000020.1"/>
</dbReference>
<accession>A0A6B3BWW9</accession>
<dbReference type="AlphaFoldDB" id="A0A6B3BWW9"/>
<dbReference type="Pfam" id="PF11755">
    <property type="entry name" value="DUF3311"/>
    <property type="match status" value="1"/>
</dbReference>
<comment type="caution">
    <text evidence="2">The sequence shown here is derived from an EMBL/GenBank/DDBJ whole genome shotgun (WGS) entry which is preliminary data.</text>
</comment>
<keyword evidence="1" id="KW-0472">Membrane</keyword>
<keyword evidence="1" id="KW-0812">Transmembrane</keyword>
<sequence length="73" mass="8027">MARTGHRRLRYVAVAVLLLAPAAGLLWVPWYAGESPYLAGTPFFYWYQLAWVPGSGVCLLAAYALTGKEGRDP</sequence>
<feature type="transmembrane region" description="Helical" evidence="1">
    <location>
        <begin position="12"/>
        <end position="32"/>
    </location>
</feature>
<feature type="transmembrane region" description="Helical" evidence="1">
    <location>
        <begin position="44"/>
        <end position="65"/>
    </location>
</feature>
<protein>
    <submittedName>
        <fullName evidence="2">DUF3311 domain-containing protein</fullName>
    </submittedName>
</protein>
<proteinExistence type="predicted"/>